<feature type="transmembrane region" description="Helical" evidence="1">
    <location>
        <begin position="591"/>
        <end position="617"/>
    </location>
</feature>
<gene>
    <name evidence="3" type="ORF">ACFOZ7_17990</name>
</gene>
<evidence type="ECO:0000313" key="4">
    <source>
        <dbReference type="Proteomes" id="UP001595821"/>
    </source>
</evidence>
<dbReference type="AlphaFoldDB" id="A0ABD5P3A2"/>
<organism evidence="3 4">
    <name type="scientific">Natribaculum luteum</name>
    <dbReference type="NCBI Taxonomy" id="1586232"/>
    <lineage>
        <taxon>Archaea</taxon>
        <taxon>Methanobacteriati</taxon>
        <taxon>Methanobacteriota</taxon>
        <taxon>Stenosarchaea group</taxon>
        <taxon>Halobacteria</taxon>
        <taxon>Halobacteriales</taxon>
        <taxon>Natrialbaceae</taxon>
        <taxon>Natribaculum</taxon>
    </lineage>
</organism>
<evidence type="ECO:0000259" key="2">
    <source>
        <dbReference type="Pfam" id="PF09843"/>
    </source>
</evidence>
<feature type="domain" description="DUF2070" evidence="2">
    <location>
        <begin position="9"/>
        <end position="610"/>
    </location>
</feature>
<protein>
    <submittedName>
        <fullName evidence="3">DUF2070 family protein</fullName>
    </submittedName>
</protein>
<dbReference type="RefSeq" id="WP_246966550.1">
    <property type="nucleotide sequence ID" value="NZ_CP095397.1"/>
</dbReference>
<keyword evidence="1" id="KW-0472">Membrane</keyword>
<reference evidence="3 4" key="1">
    <citation type="journal article" date="2014" name="Int. J. Syst. Evol. Microbiol.">
        <title>Complete genome sequence of Corynebacterium casei LMG S-19264T (=DSM 44701T), isolated from a smear-ripened cheese.</title>
        <authorList>
            <consortium name="US DOE Joint Genome Institute (JGI-PGF)"/>
            <person name="Walter F."/>
            <person name="Albersmeier A."/>
            <person name="Kalinowski J."/>
            <person name="Ruckert C."/>
        </authorList>
    </citation>
    <scope>NUCLEOTIDE SEQUENCE [LARGE SCALE GENOMIC DNA]</scope>
    <source>
        <strain evidence="3 4">IBRC-M 10912</strain>
    </source>
</reference>
<feature type="transmembrane region" description="Helical" evidence="1">
    <location>
        <begin position="199"/>
        <end position="220"/>
    </location>
</feature>
<feature type="transmembrane region" description="Helical" evidence="1">
    <location>
        <begin position="21"/>
        <end position="40"/>
    </location>
</feature>
<feature type="transmembrane region" description="Helical" evidence="1">
    <location>
        <begin position="83"/>
        <end position="108"/>
    </location>
</feature>
<dbReference type="Pfam" id="PF09843">
    <property type="entry name" value="DUF2070"/>
    <property type="match status" value="1"/>
</dbReference>
<dbReference type="InterPro" id="IPR019204">
    <property type="entry name" value="DUF2070_membrane"/>
</dbReference>
<comment type="caution">
    <text evidence="3">The sequence shown here is derived from an EMBL/GenBank/DDBJ whole genome shotgun (WGS) entry which is preliminary data.</text>
</comment>
<evidence type="ECO:0000313" key="3">
    <source>
        <dbReference type="EMBL" id="MFC4248792.1"/>
    </source>
</evidence>
<dbReference type="GeneID" id="71854474"/>
<keyword evidence="1" id="KW-0812">Transmembrane</keyword>
<feature type="transmembrane region" description="Helical" evidence="1">
    <location>
        <begin position="52"/>
        <end position="71"/>
    </location>
</feature>
<name>A0ABD5P3A2_9EURY</name>
<evidence type="ECO:0000256" key="1">
    <source>
        <dbReference type="SAM" id="Phobius"/>
    </source>
</evidence>
<keyword evidence="1" id="KW-1133">Transmembrane helix</keyword>
<dbReference type="EMBL" id="JBHSDJ010000128">
    <property type="protein sequence ID" value="MFC4248792.1"/>
    <property type="molecule type" value="Genomic_DNA"/>
</dbReference>
<sequence>MTATQGNLAALSRFIFRTPRWWTSLAFVLAIAAVVGAGVFDNRFWLEDVWQGVFFVGVPTVVASVLTSVVDRRLGGQLTQSRSSLLALTCELFVVSCLAVAGVVVVLTGYGQPFVFDVLLIALAGIFAFRLLVVMAVSRHRMLVAAVPASVQTLAAALLLFVYSGTMRFLEVGGPLVEPYLSRPDEAPPMLQTVVPTDFLVLGLFCLIYAAGVFVFVNVLDRPWERSLGVSVLEFVGSFVGHVAEGTRDLEQFFEQIGEDAIVPVTVWSIRQPDGTEKARFVLPMIHPGPMGEIGGGNLPTRVAASTDGMAFPPHATAGHDFNLVTEREVDTIISAANSALESLPTGSTASESVRVRVGETTVLGQAIDDDLVLVVTHSPSFADDIDYAVGLSTIAEARTAGFDDVLLVDAHNCNDGLEGDDLGHVVPGSQRSFDLMEAARQVATELADTPQRAVRVGTAWDETPWSPEEGIGPLGVRVAVFEVGEQRTAYVLVDGNNMEPGLRERIVDTLESVDEAEVMTTDTHLVNRVESVNQVGGAIAHDDLVALVERLVDDAIADLEPVELGLATERTEVTVFGNDRTETLASHANAAVSMGGALAVIVTIAAVSVSLLVYAVT</sequence>
<proteinExistence type="predicted"/>
<feature type="transmembrane region" description="Helical" evidence="1">
    <location>
        <begin position="114"/>
        <end position="136"/>
    </location>
</feature>
<feature type="transmembrane region" description="Helical" evidence="1">
    <location>
        <begin position="143"/>
        <end position="163"/>
    </location>
</feature>
<dbReference type="Proteomes" id="UP001595821">
    <property type="component" value="Unassembled WGS sequence"/>
</dbReference>
<accession>A0ABD5P3A2</accession>